<evidence type="ECO:0000256" key="5">
    <source>
        <dbReference type="PIRSR" id="PIRSR602678-1"/>
    </source>
</evidence>
<keyword evidence="7" id="KW-1185">Reference proteome</keyword>
<dbReference type="InterPro" id="IPR002678">
    <property type="entry name" value="DUF34/NIF3"/>
</dbReference>
<sequence length="371" mass="41338">MAVTTRNSDIFQLMEKWAPKHLAYDWDNVGLQVGSFNNQVTKVMVTLDVLESVVDEAIEKNVDLIIAHHPLLFKSVKQVNVDTFQGRIIQKLIQHNISVYASHTNLDTADGGVNDMLCDLLNINRTEVLQQTYQEELVKISVFVPKTHMNEVREAMSENGAGYIGDYSHCTFQTEGQGTFMPQEGANPYIGTANSLTFVDEVKVESIIPQPKLARVVEAMINAHPYEEAAYDVMPLHNSGQTYGIGRIGTLDKGLTLQDFSEQVKRVLEVPSLRVTGDLTKRVRKVAILGGSGEKLIHTAKKMGADVFITGDMTFHAAQDAWQMGLSVIDPGHHVEKVMKEGAKEYLDNHLNNKNIEVILSNSNTEPFQFI</sequence>
<feature type="binding site" evidence="5">
    <location>
        <position position="68"/>
    </location>
    <ligand>
        <name>a divalent metal cation</name>
        <dbReference type="ChEBI" id="CHEBI:60240"/>
        <label>1</label>
    </ligand>
</feature>
<dbReference type="SUPFAM" id="SSF102705">
    <property type="entry name" value="NIF3 (NGG1p interacting factor 3)-like"/>
    <property type="match status" value="1"/>
</dbReference>
<dbReference type="PIRSF" id="PIRSF037489">
    <property type="entry name" value="UCP037489_NIF3_YqfO"/>
    <property type="match status" value="1"/>
</dbReference>
<dbReference type="Proteomes" id="UP000199444">
    <property type="component" value="Unassembled WGS sequence"/>
</dbReference>
<dbReference type="NCBIfam" id="TIGR00486">
    <property type="entry name" value="YbgI_SA1388"/>
    <property type="match status" value="1"/>
</dbReference>
<feature type="binding site" evidence="5">
    <location>
        <position position="107"/>
    </location>
    <ligand>
        <name>a divalent metal cation</name>
        <dbReference type="ChEBI" id="CHEBI:60240"/>
        <label>1</label>
    </ligand>
</feature>
<protein>
    <recommendedName>
        <fullName evidence="2 4">GTP cyclohydrolase 1 type 2 homolog</fullName>
    </recommendedName>
</protein>
<dbReference type="InterPro" id="IPR017221">
    <property type="entry name" value="DUF34/NIF3_bac"/>
</dbReference>
<evidence type="ECO:0000256" key="1">
    <source>
        <dbReference type="ARBA" id="ARBA00006964"/>
    </source>
</evidence>
<keyword evidence="3 4" id="KW-0479">Metal-binding</keyword>
<gene>
    <name evidence="6" type="ORF">SAMN05216231_1691</name>
</gene>
<dbReference type="FunFam" id="3.30.70.120:FF:000006">
    <property type="entry name" value="GTP cyclohydrolase 1 type 2 homolog"/>
    <property type="match status" value="1"/>
</dbReference>
<feature type="binding site" evidence="5">
    <location>
        <position position="69"/>
    </location>
    <ligand>
        <name>a divalent metal cation</name>
        <dbReference type="ChEBI" id="CHEBI:60240"/>
        <label>1</label>
    </ligand>
</feature>
<evidence type="ECO:0000256" key="3">
    <source>
        <dbReference type="ARBA" id="ARBA00022723"/>
    </source>
</evidence>
<dbReference type="InterPro" id="IPR015867">
    <property type="entry name" value="N-reg_PII/ATP_PRibTrfase_C"/>
</dbReference>
<organism evidence="6 7">
    <name type="scientific">Virgibacillus salinus</name>
    <dbReference type="NCBI Taxonomy" id="553311"/>
    <lineage>
        <taxon>Bacteria</taxon>
        <taxon>Bacillati</taxon>
        <taxon>Bacillota</taxon>
        <taxon>Bacilli</taxon>
        <taxon>Bacillales</taxon>
        <taxon>Bacillaceae</taxon>
        <taxon>Virgibacillus</taxon>
    </lineage>
</organism>
<comment type="similarity">
    <text evidence="1 4">Belongs to the GTP cyclohydrolase I type 2/NIF3 family.</text>
</comment>
<evidence type="ECO:0000313" key="7">
    <source>
        <dbReference type="Proteomes" id="UP000199444"/>
    </source>
</evidence>
<dbReference type="AlphaFoldDB" id="A0A1H1BBW3"/>
<dbReference type="RefSeq" id="WP_092492542.1">
    <property type="nucleotide sequence ID" value="NZ_FNKD01000002.1"/>
</dbReference>
<feature type="binding site" evidence="5">
    <location>
        <position position="333"/>
    </location>
    <ligand>
        <name>a divalent metal cation</name>
        <dbReference type="ChEBI" id="CHEBI:60240"/>
        <label>1</label>
    </ligand>
</feature>
<dbReference type="InterPro" id="IPR036069">
    <property type="entry name" value="DUF34/NIF3_sf"/>
</dbReference>
<dbReference type="PANTHER" id="PTHR13799:SF14">
    <property type="entry name" value="GTP CYCLOHYDROLASE 1 TYPE 2 HOMOLOG"/>
    <property type="match status" value="1"/>
</dbReference>
<dbReference type="GO" id="GO:0046872">
    <property type="term" value="F:metal ion binding"/>
    <property type="evidence" value="ECO:0007669"/>
    <property type="project" value="UniProtKB-UniRule"/>
</dbReference>
<dbReference type="Gene3D" id="3.30.70.120">
    <property type="match status" value="1"/>
</dbReference>
<dbReference type="FunFam" id="3.40.1390.30:FF:000001">
    <property type="entry name" value="GTP cyclohydrolase 1 type 2"/>
    <property type="match status" value="1"/>
</dbReference>
<dbReference type="PANTHER" id="PTHR13799">
    <property type="entry name" value="NGG1 INTERACTING FACTOR 3"/>
    <property type="match status" value="1"/>
</dbReference>
<evidence type="ECO:0000313" key="6">
    <source>
        <dbReference type="EMBL" id="SDQ49377.1"/>
    </source>
</evidence>
<dbReference type="EMBL" id="FNKD01000002">
    <property type="protein sequence ID" value="SDQ49377.1"/>
    <property type="molecule type" value="Genomic_DNA"/>
</dbReference>
<proteinExistence type="inferred from homology"/>
<dbReference type="STRING" id="553311.SAMN05216231_1691"/>
<accession>A0A1H1BBW3</accession>
<reference evidence="6 7" key="1">
    <citation type="submission" date="2016-10" db="EMBL/GenBank/DDBJ databases">
        <authorList>
            <person name="de Groot N.N."/>
        </authorList>
    </citation>
    <scope>NUCLEOTIDE SEQUENCE [LARGE SCALE GENOMIC DNA]</scope>
    <source>
        <strain evidence="6 7">CGMCC 1.10449</strain>
    </source>
</reference>
<dbReference type="GO" id="GO:0005737">
    <property type="term" value="C:cytoplasm"/>
    <property type="evidence" value="ECO:0007669"/>
    <property type="project" value="TreeGrafter"/>
</dbReference>
<name>A0A1H1BBW3_9BACI</name>
<evidence type="ECO:0000256" key="4">
    <source>
        <dbReference type="PIRNR" id="PIRNR037489"/>
    </source>
</evidence>
<feature type="binding site" evidence="5">
    <location>
        <position position="336"/>
    </location>
    <ligand>
        <name>a divalent metal cation</name>
        <dbReference type="ChEBI" id="CHEBI:60240"/>
        <label>1</label>
    </ligand>
</feature>
<evidence type="ECO:0000256" key="2">
    <source>
        <dbReference type="ARBA" id="ARBA00022112"/>
    </source>
</evidence>
<dbReference type="Gene3D" id="3.40.1390.30">
    <property type="entry name" value="NIF3 (NGG1p interacting factor 3)-like"/>
    <property type="match status" value="1"/>
</dbReference>
<dbReference type="Pfam" id="PF01784">
    <property type="entry name" value="DUF34_NIF3"/>
    <property type="match status" value="1"/>
</dbReference>